<proteinExistence type="predicted"/>
<evidence type="ECO:0000313" key="1">
    <source>
        <dbReference type="EMBL" id="AYV57755.1"/>
    </source>
</evidence>
<dbReference type="Proteomes" id="UP000276407">
    <property type="component" value="Chromosome 2"/>
</dbReference>
<protein>
    <submittedName>
        <fullName evidence="1">Uncharacterized protein</fullName>
    </submittedName>
</protein>
<sequence>MRSSYSSRPLSETLLILHLISPSDSNRFSNHTQMRIGVCEIGHRVRIFFKKKPFSKRLFSGPGSASHRVTRPFFEFC</sequence>
<dbReference type="KEGG" id="lkm:EFP84_19160"/>
<evidence type="ECO:0000313" key="2">
    <source>
        <dbReference type="Proteomes" id="UP000276407"/>
    </source>
</evidence>
<gene>
    <name evidence="1" type="ORF">EFP84_19160</name>
</gene>
<dbReference type="AlphaFoldDB" id="A0AAD0URC8"/>
<accession>A0AAD0URC8</accession>
<organism evidence="1 2">
    <name type="scientific">Leptospira kmetyi</name>
    <dbReference type="NCBI Taxonomy" id="408139"/>
    <lineage>
        <taxon>Bacteria</taxon>
        <taxon>Pseudomonadati</taxon>
        <taxon>Spirochaetota</taxon>
        <taxon>Spirochaetia</taxon>
        <taxon>Leptospirales</taxon>
        <taxon>Leptospiraceae</taxon>
        <taxon>Leptospira</taxon>
    </lineage>
</organism>
<name>A0AAD0URC8_9LEPT</name>
<dbReference type="EMBL" id="CP033615">
    <property type="protein sequence ID" value="AYV57755.1"/>
    <property type="molecule type" value="Genomic_DNA"/>
</dbReference>
<reference evidence="1 2" key="1">
    <citation type="submission" date="2018-11" db="EMBL/GenBank/DDBJ databases">
        <title>Complete genome sequence of Leptospira kmetyi isolate LS 001/16 from soil sample associated with a leptospirosis patient in Kelantan.</title>
        <authorList>
            <person name="Muhammad Yusoff F."/>
            <person name="Muhammad Yusoff S."/>
            <person name="Ahmad M.N."/>
            <person name="Yusof N.Y."/>
            <person name="Aziah I."/>
        </authorList>
    </citation>
    <scope>NUCLEOTIDE SEQUENCE [LARGE SCALE GENOMIC DNA]</scope>
    <source>
        <strain evidence="1 2">LS 001/16</strain>
    </source>
</reference>